<reference evidence="1 2" key="1">
    <citation type="journal article" date="2016" name="Int. J. Syst. Evol. Microbiol.">
        <title>Methanosarcina flavescens sp. nov., a methanogenic archaeon isolated from a full-scale anaerobic digester.</title>
        <authorList>
            <person name="Kern T."/>
            <person name="Fischer M.A."/>
            <person name="Deppenmeier U."/>
            <person name="Schmitz R.A."/>
            <person name="Rother M."/>
        </authorList>
    </citation>
    <scope>NUCLEOTIDE SEQUENCE [LARGE SCALE GENOMIC DNA]</scope>
    <source>
        <strain evidence="1 2">E03.2</strain>
    </source>
</reference>
<organism evidence="1 2">
    <name type="scientific">Methanosarcina flavescens</name>
    <dbReference type="NCBI Taxonomy" id="1715806"/>
    <lineage>
        <taxon>Archaea</taxon>
        <taxon>Methanobacteriati</taxon>
        <taxon>Methanobacteriota</taxon>
        <taxon>Stenosarchaea group</taxon>
        <taxon>Methanomicrobia</taxon>
        <taxon>Methanosarcinales</taxon>
        <taxon>Methanosarcinaceae</taxon>
        <taxon>Methanosarcina</taxon>
    </lineage>
</organism>
<dbReference type="Proteomes" id="UP000053087">
    <property type="component" value="Chromosome"/>
</dbReference>
<accession>A0A660HRI4</accession>
<protein>
    <submittedName>
        <fullName evidence="1">Uncharacterized protein</fullName>
    </submittedName>
</protein>
<dbReference type="KEGG" id="mfz:AOB57_006610"/>
<dbReference type="EMBL" id="CP032683">
    <property type="protein sequence ID" value="AYK14911.1"/>
    <property type="molecule type" value="Genomic_DNA"/>
</dbReference>
<gene>
    <name evidence="1" type="ORF">AOB57_006610</name>
</gene>
<name>A0A660HRI4_9EURY</name>
<sequence length="99" mass="12231">MLDFILQTQYSVSILSEIFWEYSSLSFWYFLRITPKNCNFVPQRDNSKVKYFFSKTRTQVKYLFFEIRIQLKYLFFGITVDKECMENMPSDFFLIYFQK</sequence>
<evidence type="ECO:0000313" key="1">
    <source>
        <dbReference type="EMBL" id="AYK14911.1"/>
    </source>
</evidence>
<keyword evidence="2" id="KW-1185">Reference proteome</keyword>
<proteinExistence type="predicted"/>
<evidence type="ECO:0000313" key="2">
    <source>
        <dbReference type="Proteomes" id="UP000053087"/>
    </source>
</evidence>
<dbReference type="AlphaFoldDB" id="A0A660HRI4"/>